<keyword evidence="4" id="KW-1185">Reference proteome</keyword>
<reference evidence="3 4" key="1">
    <citation type="submission" date="2016-12" db="EMBL/GenBank/DDBJ databases">
        <title>Domibacillus antri genome sequencing.</title>
        <authorList>
            <person name="Verma A."/>
            <person name="Krishnamurthi S."/>
        </authorList>
    </citation>
    <scope>NUCLEOTIDE SEQUENCE [LARGE SCALE GENOMIC DNA]</scope>
    <source>
        <strain evidence="3 4">XD80</strain>
    </source>
</reference>
<proteinExistence type="predicted"/>
<evidence type="ECO:0000313" key="3">
    <source>
        <dbReference type="EMBL" id="OLN23961.1"/>
    </source>
</evidence>
<comment type="caution">
    <text evidence="3">The sequence shown here is derived from an EMBL/GenBank/DDBJ whole genome shotgun (WGS) entry which is preliminary data.</text>
</comment>
<evidence type="ECO:0000313" key="4">
    <source>
        <dbReference type="Proteomes" id="UP000185568"/>
    </source>
</evidence>
<dbReference type="GO" id="GO:0003677">
    <property type="term" value="F:DNA binding"/>
    <property type="evidence" value="ECO:0007669"/>
    <property type="project" value="UniProtKB-UniRule"/>
</dbReference>
<dbReference type="Proteomes" id="UP000185568">
    <property type="component" value="Unassembled WGS sequence"/>
</dbReference>
<evidence type="ECO:0000256" key="1">
    <source>
        <dbReference type="PROSITE-ProRule" id="PRU01248"/>
    </source>
</evidence>
<dbReference type="EMBL" id="MSDU01000003">
    <property type="protein sequence ID" value="OLN23961.1"/>
    <property type="molecule type" value="Genomic_DNA"/>
</dbReference>
<dbReference type="InterPro" id="IPR044068">
    <property type="entry name" value="CB"/>
</dbReference>
<dbReference type="AlphaFoldDB" id="A0A1Q8Q9H6"/>
<dbReference type="RefSeq" id="WP_075396778.1">
    <property type="nucleotide sequence ID" value="NZ_MSDU01000003.1"/>
</dbReference>
<keyword evidence="1" id="KW-0238">DNA-binding</keyword>
<feature type="domain" description="Core-binding (CB)" evidence="2">
    <location>
        <begin position="1"/>
        <end position="95"/>
    </location>
</feature>
<accession>A0A1Q8Q9H6</accession>
<name>A0A1Q8Q9H6_9BACI</name>
<dbReference type="PROSITE" id="PS51900">
    <property type="entry name" value="CB"/>
    <property type="match status" value="1"/>
</dbReference>
<gene>
    <name evidence="3" type="ORF">BTO30_00600</name>
</gene>
<organism evidence="3 4">
    <name type="scientific">Domibacillus antri</name>
    <dbReference type="NCBI Taxonomy" id="1714264"/>
    <lineage>
        <taxon>Bacteria</taxon>
        <taxon>Bacillati</taxon>
        <taxon>Bacillota</taxon>
        <taxon>Bacilli</taxon>
        <taxon>Bacillales</taxon>
        <taxon>Bacillaceae</taxon>
        <taxon>Domibacillus</taxon>
    </lineage>
</organism>
<sequence>MSFNGTKELFLSSRTDSDFYNRSLTTYKRKIEVFFEFLTEDYGVNDNNYKEVLRGIDNIAITKSIEFYVKRYSISFKNTIDLYISVIKSYFEFLNKKLDIRNDNFDSAISFSAIKNSVDNKIIELGLETTELKSPITEQAFVKILNRCDEILNSYNLNYLLENRGKSRKNPVQVFTSAIVTKLVMLTGIKNQVIDTIKLKDYDSELNIVTINNFSIHLPNGLGKQMKRYLELRNCIVNNKDENYPLFVKRDGTSIGIAYEYIFKILKDTLGSTSAECVAKYTIMQMIKKGMNLYLIKMLTKFGIESCLHCQELVNDEKTNEDITSQNRYIDSKIRSMDVFDLL</sequence>
<evidence type="ECO:0000259" key="2">
    <source>
        <dbReference type="PROSITE" id="PS51900"/>
    </source>
</evidence>
<dbReference type="OrthoDB" id="2676386at2"/>
<protein>
    <recommendedName>
        <fullName evidence="2">Core-binding (CB) domain-containing protein</fullName>
    </recommendedName>
</protein>